<dbReference type="RefSeq" id="WP_164801059.1">
    <property type="nucleotide sequence ID" value="NZ_JAALLZ010000006.1"/>
</dbReference>
<comment type="caution">
    <text evidence="1">The sequence shown here is derived from an EMBL/GenBank/DDBJ whole genome shotgun (WGS) entry which is preliminary data.</text>
</comment>
<evidence type="ECO:0000313" key="2">
    <source>
        <dbReference type="Proteomes" id="UP000481454"/>
    </source>
</evidence>
<sequence>MKEIFTLSYIEEINNFKLQVNKDFLKKYGVTNQMFKENFNYELVDKLKDHIVDIIKEGVLTMKNSKVEDNNSNFILEHHVY</sequence>
<name>A0AAP6WSC1_CLOPF</name>
<organism evidence="1 2">
    <name type="scientific">Clostridium perfringens</name>
    <dbReference type="NCBI Taxonomy" id="1502"/>
    <lineage>
        <taxon>Bacteria</taxon>
        <taxon>Bacillati</taxon>
        <taxon>Bacillota</taxon>
        <taxon>Clostridia</taxon>
        <taxon>Eubacteriales</taxon>
        <taxon>Clostridiaceae</taxon>
        <taxon>Clostridium</taxon>
    </lineage>
</organism>
<proteinExistence type="predicted"/>
<evidence type="ECO:0000313" key="1">
    <source>
        <dbReference type="EMBL" id="NGU31129.1"/>
    </source>
</evidence>
<accession>A0AAP6WSC1</accession>
<dbReference type="AlphaFoldDB" id="A0AAP6WSC1"/>
<dbReference type="EMBL" id="JAALLZ010000006">
    <property type="protein sequence ID" value="NGU31129.1"/>
    <property type="molecule type" value="Genomic_DNA"/>
</dbReference>
<reference evidence="1 2" key="1">
    <citation type="submission" date="2020-02" db="EMBL/GenBank/DDBJ databases">
        <title>Genomic Insights into the Phylogeny and Genetic Plasticity of the Human and Animal Enteric Pathogen Clostridium perfringens.</title>
        <authorList>
            <person name="Feng Y."/>
            <person name="Hu Y."/>
        </authorList>
    </citation>
    <scope>NUCLEOTIDE SEQUENCE [LARGE SCALE GENOMIC DNA]</scope>
    <source>
        <strain evidence="1 2">CP-40</strain>
    </source>
</reference>
<protein>
    <submittedName>
        <fullName evidence="1">Uncharacterized protein</fullName>
    </submittedName>
</protein>
<gene>
    <name evidence="1" type="ORF">G6Z34_13640</name>
</gene>
<dbReference type="Proteomes" id="UP000481454">
    <property type="component" value="Unassembled WGS sequence"/>
</dbReference>